<dbReference type="GO" id="GO:0005525">
    <property type="term" value="F:GTP binding"/>
    <property type="evidence" value="ECO:0007669"/>
    <property type="project" value="UniProtKB-KW"/>
</dbReference>
<keyword evidence="4 5" id="KW-0342">GTP-binding</keyword>
<evidence type="ECO:0000256" key="5">
    <source>
        <dbReference type="HAMAP-Rule" id="MF_02114"/>
    </source>
</evidence>
<dbReference type="Gene3D" id="3.90.550.10">
    <property type="entry name" value="Spore Coat Polysaccharide Biosynthesis Protein SpsA, Chain A"/>
    <property type="match status" value="1"/>
</dbReference>
<organism evidence="6 7">
    <name type="scientific">Methanosalsum natronophilum</name>
    <dbReference type="NCBI Taxonomy" id="768733"/>
    <lineage>
        <taxon>Archaea</taxon>
        <taxon>Methanobacteriati</taxon>
        <taxon>Methanobacteriota</taxon>
        <taxon>Stenosarchaea group</taxon>
        <taxon>Methanomicrobia</taxon>
        <taxon>Methanosarcinales</taxon>
        <taxon>Methanosarcinaceae</taxon>
        <taxon>Methanosalsum</taxon>
    </lineage>
</organism>
<comment type="subunit">
    <text evidence="5">Homodimer.</text>
</comment>
<sequence length="215" mass="23808">MRAVIPYKKKNAKSRLSPVFSLEEREELVELMLKDVYYTLSTAGIEDIDILTTPNSDITSELDANIIENENDLNSAINSYLFSLNEPVMIVMADLPLITPTQIMDIMENDADILIVPGKGGGTNILKIKNPVGFHVKYYGSSYNTHCSIAQQLARTVEVYDSFRASTDIDEPSDLVELMIHGTGLAKEYINNKFITSPGKGRVAILADTCKIVSE</sequence>
<dbReference type="EC" id="2.7.7.68" evidence="5"/>
<evidence type="ECO:0000256" key="1">
    <source>
        <dbReference type="ARBA" id="ARBA00022679"/>
    </source>
</evidence>
<dbReference type="GO" id="GO:0043814">
    <property type="term" value="F:phospholactate guanylyltransferase activity"/>
    <property type="evidence" value="ECO:0007669"/>
    <property type="project" value="UniProtKB-EC"/>
</dbReference>
<comment type="pathway">
    <text evidence="5">Cofactor biosynthesis; coenzyme F420 biosynthesis.</text>
</comment>
<dbReference type="InterPro" id="IPR029044">
    <property type="entry name" value="Nucleotide-diphossugar_trans"/>
</dbReference>
<dbReference type="PANTHER" id="PTHR40392">
    <property type="entry name" value="2-PHOSPHO-L-LACTATE GUANYLYLTRANSFERASE"/>
    <property type="match status" value="1"/>
</dbReference>
<dbReference type="UniPathway" id="UPA00071"/>
<dbReference type="GO" id="GO:0052645">
    <property type="term" value="P:F420-0 metabolic process"/>
    <property type="evidence" value="ECO:0007669"/>
    <property type="project" value="UniProtKB-UniRule"/>
</dbReference>
<comment type="catalytic activity">
    <reaction evidence="5">
        <text>(2S)-2-phospholactate + GTP + H(+) = (2S)-lactyl-2-diphospho-5'-guanosine + diphosphate</text>
        <dbReference type="Rhea" id="RHEA:63424"/>
        <dbReference type="ChEBI" id="CHEBI:15378"/>
        <dbReference type="ChEBI" id="CHEBI:33019"/>
        <dbReference type="ChEBI" id="CHEBI:37565"/>
        <dbReference type="ChEBI" id="CHEBI:59435"/>
        <dbReference type="ChEBI" id="CHEBI:59906"/>
        <dbReference type="EC" id="2.7.7.68"/>
    </reaction>
</comment>
<dbReference type="HAMAP" id="MF_02114">
    <property type="entry name" value="CofC"/>
    <property type="match status" value="1"/>
</dbReference>
<name>A0A3R7X541_9EURY</name>
<dbReference type="SUPFAM" id="SSF53448">
    <property type="entry name" value="Nucleotide-diphospho-sugar transferases"/>
    <property type="match status" value="1"/>
</dbReference>
<dbReference type="EMBL" id="QZAB01000461">
    <property type="protein sequence ID" value="RQD82239.1"/>
    <property type="molecule type" value="Genomic_DNA"/>
</dbReference>
<dbReference type="RefSeq" id="WP_259133256.1">
    <property type="nucleotide sequence ID" value="NZ_JANUCS010000001.1"/>
</dbReference>
<dbReference type="Proteomes" id="UP000284763">
    <property type="component" value="Unassembled WGS sequence"/>
</dbReference>
<proteinExistence type="inferred from homology"/>
<evidence type="ECO:0000256" key="2">
    <source>
        <dbReference type="ARBA" id="ARBA00022695"/>
    </source>
</evidence>
<keyword evidence="1 5" id="KW-0808">Transferase</keyword>
<dbReference type="Pfam" id="PF01983">
    <property type="entry name" value="CofC"/>
    <property type="match status" value="1"/>
</dbReference>
<dbReference type="Gene3D" id="6.10.140.50">
    <property type="match status" value="1"/>
</dbReference>
<evidence type="ECO:0000256" key="4">
    <source>
        <dbReference type="ARBA" id="ARBA00023134"/>
    </source>
</evidence>
<protein>
    <recommendedName>
        <fullName evidence="5">2-phospho-L-lactate guanylyltransferase</fullName>
        <shortName evidence="5">LP guanylyltransferase</shortName>
        <ecNumber evidence="5">2.7.7.68</ecNumber>
    </recommendedName>
</protein>
<dbReference type="NCBIfam" id="TIGR03552">
    <property type="entry name" value="F420_cofC"/>
    <property type="match status" value="1"/>
</dbReference>
<evidence type="ECO:0000313" key="6">
    <source>
        <dbReference type="EMBL" id="RQD82239.1"/>
    </source>
</evidence>
<gene>
    <name evidence="5 6" type="primary">cofC</name>
    <name evidence="6" type="ORF">D5R95_07380</name>
</gene>
<reference evidence="6 7" key="1">
    <citation type="submission" date="2018-08" db="EMBL/GenBank/DDBJ databases">
        <title>The metabolism and importance of syntrophic acetate oxidation coupled to methane or sulfide production in haloalkaline environments.</title>
        <authorList>
            <person name="Timmers P.H.A."/>
            <person name="Vavourakis C.D."/>
            <person name="Sorokin D.Y."/>
            <person name="Sinninghe Damste J.S."/>
            <person name="Muyzer G."/>
            <person name="Stams A.J.M."/>
            <person name="Plugge C.M."/>
        </authorList>
    </citation>
    <scope>NUCLEOTIDE SEQUENCE [LARGE SCALE GENOMIC DNA]</scope>
    <source>
        <strain evidence="6">MSAO_Arc3</strain>
    </source>
</reference>
<keyword evidence="3 5" id="KW-0547">Nucleotide-binding</keyword>
<accession>A0A3R7X541</accession>
<dbReference type="InterPro" id="IPR002835">
    <property type="entry name" value="CofC"/>
</dbReference>
<comment type="similarity">
    <text evidence="5">Belongs to the CofC family.</text>
</comment>
<dbReference type="AlphaFoldDB" id="A0A3R7X541"/>
<keyword evidence="2 5" id="KW-0548">Nucleotidyltransferase</keyword>
<comment type="function">
    <text evidence="5">Guanylyltransferase that catalyzes the activation of (2S)-2-phospholactate (2-PL) as (2S)-lactyl-2-diphospho-5'-guanosine, via the condensation of 2-PL with GTP. It is involved in the biosynthesis of coenzyme F420, a hydride carrier cofactor.</text>
</comment>
<dbReference type="PANTHER" id="PTHR40392:SF1">
    <property type="entry name" value="2-PHOSPHO-L-LACTATE GUANYLYLTRANSFERASE"/>
    <property type="match status" value="1"/>
</dbReference>
<evidence type="ECO:0000256" key="3">
    <source>
        <dbReference type="ARBA" id="ARBA00022741"/>
    </source>
</evidence>
<comment type="caution">
    <text evidence="6">The sequence shown here is derived from an EMBL/GenBank/DDBJ whole genome shotgun (WGS) entry which is preliminary data.</text>
</comment>
<evidence type="ECO:0000313" key="7">
    <source>
        <dbReference type="Proteomes" id="UP000284763"/>
    </source>
</evidence>